<dbReference type="Pfam" id="PF01636">
    <property type="entry name" value="APH"/>
    <property type="match status" value="1"/>
</dbReference>
<dbReference type="InterPro" id="IPR002575">
    <property type="entry name" value="Aminoglycoside_PTrfase"/>
</dbReference>
<accession>A0A0H3A3A5</accession>
<dbReference type="CDD" id="cd05154">
    <property type="entry name" value="ACAD10_11_N-like"/>
    <property type="match status" value="1"/>
</dbReference>
<feature type="domain" description="Aminoglycoside phosphotransferase" evidence="1">
    <location>
        <begin position="23"/>
        <end position="237"/>
    </location>
</feature>
<organism evidence="2 3">
    <name type="scientific">Mycobacterium avium (strain 104)</name>
    <dbReference type="NCBI Taxonomy" id="243243"/>
    <lineage>
        <taxon>Bacteria</taxon>
        <taxon>Bacillati</taxon>
        <taxon>Actinomycetota</taxon>
        <taxon>Actinomycetes</taxon>
        <taxon>Mycobacteriales</taxon>
        <taxon>Mycobacteriaceae</taxon>
        <taxon>Mycobacterium</taxon>
        <taxon>Mycobacterium avium complex (MAC)</taxon>
    </lineage>
</organism>
<protein>
    <submittedName>
        <fullName evidence="2">Phosphotransferase enzyme family protein, putative</fullName>
    </submittedName>
</protein>
<dbReference type="HOGENOM" id="CLU_007526_0_0_11"/>
<keyword evidence="2" id="KW-0808">Transferase</keyword>
<dbReference type="EMBL" id="CP000479">
    <property type="protein sequence ID" value="ABK69519.1"/>
    <property type="molecule type" value="Genomic_DNA"/>
</dbReference>
<dbReference type="Proteomes" id="UP000001574">
    <property type="component" value="Chromosome"/>
</dbReference>
<evidence type="ECO:0000313" key="2">
    <source>
        <dbReference type="EMBL" id="ABK69519.1"/>
    </source>
</evidence>
<name>A0A0H3A3A5_MYCA1</name>
<dbReference type="PANTHER" id="PTHR21310:SF40">
    <property type="entry name" value="AMINOGLYCOSIDE PHOSPHOTRANSFERASE DOMAIN-CONTAINING PROTEIN-RELATED"/>
    <property type="match status" value="1"/>
</dbReference>
<gene>
    <name evidence="2" type="ordered locus">MAV_3946</name>
</gene>
<dbReference type="InterPro" id="IPR041726">
    <property type="entry name" value="ACAD10_11_N"/>
</dbReference>
<evidence type="ECO:0000313" key="3">
    <source>
        <dbReference type="Proteomes" id="UP000001574"/>
    </source>
</evidence>
<dbReference type="SUPFAM" id="SSF56112">
    <property type="entry name" value="Protein kinase-like (PK-like)"/>
    <property type="match status" value="1"/>
</dbReference>
<dbReference type="Gene3D" id="3.90.1200.10">
    <property type="match status" value="1"/>
</dbReference>
<dbReference type="InterPro" id="IPR051678">
    <property type="entry name" value="AGP_Transferase"/>
</dbReference>
<dbReference type="RefSeq" id="WP_011725769.1">
    <property type="nucleotide sequence ID" value="NC_008595.1"/>
</dbReference>
<evidence type="ECO:0000259" key="1">
    <source>
        <dbReference type="Pfam" id="PF01636"/>
    </source>
</evidence>
<proteinExistence type="predicted"/>
<dbReference type="InterPro" id="IPR011009">
    <property type="entry name" value="Kinase-like_dom_sf"/>
</dbReference>
<reference evidence="2 3" key="1">
    <citation type="submission" date="2006-10" db="EMBL/GenBank/DDBJ databases">
        <authorList>
            <person name="Fleischmann R.D."/>
            <person name="Dodson R.J."/>
            <person name="Haft D.H."/>
            <person name="Merkel J.S."/>
            <person name="Nelson W.C."/>
            <person name="Fraser C.M."/>
        </authorList>
    </citation>
    <scope>NUCLEOTIDE SEQUENCE [LARGE SCALE GENOMIC DNA]</scope>
    <source>
        <strain evidence="2 3">104</strain>
    </source>
</reference>
<dbReference type="Gene3D" id="3.30.200.20">
    <property type="entry name" value="Phosphorylase Kinase, domain 1"/>
    <property type="match status" value="1"/>
</dbReference>
<dbReference type="AlphaFoldDB" id="A0A0H3A3A5"/>
<dbReference type="KEGG" id="mav:MAV_3946"/>
<dbReference type="PANTHER" id="PTHR21310">
    <property type="entry name" value="AMINOGLYCOSIDE PHOSPHOTRANSFERASE-RELATED-RELATED"/>
    <property type="match status" value="1"/>
</dbReference>
<dbReference type="GO" id="GO:0016740">
    <property type="term" value="F:transferase activity"/>
    <property type="evidence" value="ECO:0007669"/>
    <property type="project" value="UniProtKB-KW"/>
</dbReference>
<sequence>MSSAEPDLDVLRGRLAGAGITALTPLSGGASGLTFAGIRDGRPVVIKVAPPGVAPVGHRDVLRQARIIKALAPTDVPVPRVCWEDAGRPPYTPPLYVMSRVEGDCGEPLFDGWPAVPGLADRYRNACRTMAALHRIPPTELGLGGEPVIDPVAEVHRWSDTLGTVDPALAPGWPKVRDALLDCAPRAMPPAVVHGDFRLGNLLADGPRINAVIDWEIWSIGDPRIDVGWFLINCDPDTYRRVTPSDGAVPSTAELADLYLHELGCDAGDLDWFSALACFKSAATWSLIVKHNRRRSSPRAELESMTTTLPRLLDRAGALLARRR</sequence>